<comment type="caution">
    <text evidence="2">The sequence shown here is derived from an EMBL/GenBank/DDBJ whole genome shotgun (WGS) entry which is preliminary data.</text>
</comment>
<feature type="compositionally biased region" description="Low complexity" evidence="1">
    <location>
        <begin position="42"/>
        <end position="55"/>
    </location>
</feature>
<evidence type="ECO:0000313" key="3">
    <source>
        <dbReference type="EMBL" id="CAL1168392.1"/>
    </source>
</evidence>
<reference evidence="3" key="2">
    <citation type="submission" date="2024-04" db="EMBL/GenBank/DDBJ databases">
        <authorList>
            <person name="Chen Y."/>
            <person name="Shah S."/>
            <person name="Dougan E. K."/>
            <person name="Thang M."/>
            <person name="Chan C."/>
        </authorList>
    </citation>
    <scope>NUCLEOTIDE SEQUENCE [LARGE SCALE GENOMIC DNA]</scope>
</reference>
<protein>
    <submittedName>
        <fullName evidence="4">Copia protein</fullName>
    </submittedName>
</protein>
<dbReference type="AlphaFoldDB" id="A0A9P1DT72"/>
<name>A0A9P1DT72_9DINO</name>
<feature type="compositionally biased region" description="Basic and acidic residues" evidence="1">
    <location>
        <begin position="56"/>
        <end position="68"/>
    </location>
</feature>
<reference evidence="2" key="1">
    <citation type="submission" date="2022-10" db="EMBL/GenBank/DDBJ databases">
        <authorList>
            <person name="Chen Y."/>
            <person name="Dougan E. K."/>
            <person name="Chan C."/>
            <person name="Rhodes N."/>
            <person name="Thang M."/>
        </authorList>
    </citation>
    <scope>NUCLEOTIDE SEQUENCE</scope>
</reference>
<feature type="region of interest" description="Disordered" evidence="1">
    <location>
        <begin position="40"/>
        <end position="90"/>
    </location>
</feature>
<dbReference type="EMBL" id="CAMXCT030006511">
    <property type="protein sequence ID" value="CAL4802329.1"/>
    <property type="molecule type" value="Genomic_DNA"/>
</dbReference>
<proteinExistence type="predicted"/>
<dbReference type="EMBL" id="CAMXCT020006511">
    <property type="protein sequence ID" value="CAL1168392.1"/>
    <property type="molecule type" value="Genomic_DNA"/>
</dbReference>
<gene>
    <name evidence="2" type="ORF">C1SCF055_LOCUS39871</name>
</gene>
<evidence type="ECO:0000313" key="2">
    <source>
        <dbReference type="EMBL" id="CAI4015017.1"/>
    </source>
</evidence>
<keyword evidence="5" id="KW-1185">Reference proteome</keyword>
<evidence type="ECO:0000313" key="4">
    <source>
        <dbReference type="EMBL" id="CAL4802329.1"/>
    </source>
</evidence>
<organism evidence="2">
    <name type="scientific">Cladocopium goreaui</name>
    <dbReference type="NCBI Taxonomy" id="2562237"/>
    <lineage>
        <taxon>Eukaryota</taxon>
        <taxon>Sar</taxon>
        <taxon>Alveolata</taxon>
        <taxon>Dinophyceae</taxon>
        <taxon>Suessiales</taxon>
        <taxon>Symbiodiniaceae</taxon>
        <taxon>Cladocopium</taxon>
    </lineage>
</organism>
<sequence length="666" mass="75913">MDYDYHSAYCLGHFMIDLVYYLRGVISDAEAIDTFAATMDGASPQSSAPKSPSLPLEHDRALPADPRHPRSQSTWPCNGSHEHKTNGGNASGTWSDCATCGLRMSYIPRQGTPAKYMTQNAPEVITNALKMLKEHLTEDQKPNASMVKTCIRLVESSMAIETHKAKLTLMEAHHQSLKAHLQLLLAAPVTQLCEEDQNEAQSLLSMLTGDEIARLREIAAERVQVFPMSPPDSEDNNEPEDASLAGDFELLHFVESKMIGNPTVGGSAKFCGLPLKIGRAAASLMAMLMLHAQVGLQGLLRGDERVDCWELFCAPDSWLTAACQASTFTKAMTYTSLEKDSTVSIEQKQNLEKFRRKERAMFKLLIPFLLEMLTAYPDTELFWEWPTRCYGWKEPWLETLQRELHRLDRDWLFGRIDGCRYELRSQLGLLLQKRWTIATSSNSFFQTYRNKTCVGNNDHDYVQGLYTSRSAYYPWKMCKSIAQHWRRELYPEKWLHRLHSPLPLHLNMAEQEHTLRLDLMPQMLQDEQPSAQDLRTWQLQLLKYHKAAGHPNNYNLARIVKDSGRAKWQVEAALKLHCDDCHTLQRGGHSSGKIPPASLRATPSAWEMVGLDAFEWNPPHSDRKYKILAFMDFATHFKVIHVVREYGINQQQTESAQEVLDGLYQC</sequence>
<dbReference type="EMBL" id="CAMXCT010006511">
    <property type="protein sequence ID" value="CAI4015017.1"/>
    <property type="molecule type" value="Genomic_DNA"/>
</dbReference>
<accession>A0A9P1DT72</accession>
<evidence type="ECO:0000313" key="5">
    <source>
        <dbReference type="Proteomes" id="UP001152797"/>
    </source>
</evidence>
<dbReference type="Proteomes" id="UP001152797">
    <property type="component" value="Unassembled WGS sequence"/>
</dbReference>
<evidence type="ECO:0000256" key="1">
    <source>
        <dbReference type="SAM" id="MobiDB-lite"/>
    </source>
</evidence>